<dbReference type="GO" id="GO:0008757">
    <property type="term" value="F:S-adenosylmethionine-dependent methyltransferase activity"/>
    <property type="evidence" value="ECO:0007669"/>
    <property type="project" value="InterPro"/>
</dbReference>
<dbReference type="PANTHER" id="PTHR44068:SF11">
    <property type="entry name" value="GERANYL DIPHOSPHATE 2-C-METHYLTRANSFERASE"/>
    <property type="match status" value="1"/>
</dbReference>
<evidence type="ECO:0000259" key="2">
    <source>
        <dbReference type="Pfam" id="PF08241"/>
    </source>
</evidence>
<dbReference type="AlphaFoldDB" id="A0A2M6WDZ8"/>
<keyword evidence="1" id="KW-0808">Transferase</keyword>
<name>A0A2M6WDZ8_9BACT</name>
<protein>
    <recommendedName>
        <fullName evidence="2">Methyltransferase type 11 domain-containing protein</fullName>
    </recommendedName>
</protein>
<proteinExistence type="predicted"/>
<evidence type="ECO:0000256" key="1">
    <source>
        <dbReference type="ARBA" id="ARBA00022679"/>
    </source>
</evidence>
<gene>
    <name evidence="3" type="ORF">COU17_02750</name>
</gene>
<evidence type="ECO:0000313" key="3">
    <source>
        <dbReference type="EMBL" id="PIT90993.1"/>
    </source>
</evidence>
<sequence length="220" mass="25213">MRKADDTLSVNRKVWDSLPVRAMHVDSNLVQVVKRVLSPAKNNTILYIGFGEGQNLAYLAREGFDCFGTEISRTRLERARALFDEIGEHATLQLVESHELPFPDNTFDCVLAWQSLYYNTEKSLMQSLKEVQRVLKPGGVFISSMVSPKQTLLAHKEIAPHTYNPSPETGQEQCVVYALEDEDHIHRIYKNFSDIHVGYYANDLFRSPNFHWVIVAKNEK</sequence>
<dbReference type="SUPFAM" id="SSF53335">
    <property type="entry name" value="S-adenosyl-L-methionine-dependent methyltransferases"/>
    <property type="match status" value="1"/>
</dbReference>
<dbReference type="InterPro" id="IPR029063">
    <property type="entry name" value="SAM-dependent_MTases_sf"/>
</dbReference>
<dbReference type="CDD" id="cd02440">
    <property type="entry name" value="AdoMet_MTases"/>
    <property type="match status" value="1"/>
</dbReference>
<accession>A0A2M6WDZ8</accession>
<evidence type="ECO:0000313" key="4">
    <source>
        <dbReference type="Proteomes" id="UP000228809"/>
    </source>
</evidence>
<dbReference type="Gene3D" id="3.40.50.150">
    <property type="entry name" value="Vaccinia Virus protein VP39"/>
    <property type="match status" value="1"/>
</dbReference>
<dbReference type="Proteomes" id="UP000228809">
    <property type="component" value="Unassembled WGS sequence"/>
</dbReference>
<dbReference type="InterPro" id="IPR050447">
    <property type="entry name" value="Erg6_SMT_methyltransf"/>
</dbReference>
<organism evidence="3 4">
    <name type="scientific">Candidatus Kaiserbacteria bacterium CG10_big_fil_rev_8_21_14_0_10_49_17</name>
    <dbReference type="NCBI Taxonomy" id="1974609"/>
    <lineage>
        <taxon>Bacteria</taxon>
        <taxon>Candidatus Kaiseribacteriota</taxon>
    </lineage>
</organism>
<dbReference type="Pfam" id="PF08241">
    <property type="entry name" value="Methyltransf_11"/>
    <property type="match status" value="1"/>
</dbReference>
<reference evidence="4" key="1">
    <citation type="submission" date="2017-09" db="EMBL/GenBank/DDBJ databases">
        <title>Depth-based differentiation of microbial function through sediment-hosted aquifers and enrichment of novel symbionts in the deep terrestrial subsurface.</title>
        <authorList>
            <person name="Probst A.J."/>
            <person name="Ladd B."/>
            <person name="Jarett J.K."/>
            <person name="Geller-Mcgrath D.E."/>
            <person name="Sieber C.M.K."/>
            <person name="Emerson J.B."/>
            <person name="Anantharaman K."/>
            <person name="Thomas B.C."/>
            <person name="Malmstrom R."/>
            <person name="Stieglmeier M."/>
            <person name="Klingl A."/>
            <person name="Woyke T."/>
            <person name="Ryan C.M."/>
            <person name="Banfield J.F."/>
        </authorList>
    </citation>
    <scope>NUCLEOTIDE SEQUENCE [LARGE SCALE GENOMIC DNA]</scope>
</reference>
<dbReference type="InterPro" id="IPR013216">
    <property type="entry name" value="Methyltransf_11"/>
</dbReference>
<dbReference type="PANTHER" id="PTHR44068">
    <property type="entry name" value="ZGC:194242"/>
    <property type="match status" value="1"/>
</dbReference>
<dbReference type="EMBL" id="PFBJ01000015">
    <property type="protein sequence ID" value="PIT90993.1"/>
    <property type="molecule type" value="Genomic_DNA"/>
</dbReference>
<feature type="domain" description="Methyltransferase type 11" evidence="2">
    <location>
        <begin position="46"/>
        <end position="142"/>
    </location>
</feature>
<comment type="caution">
    <text evidence="3">The sequence shown here is derived from an EMBL/GenBank/DDBJ whole genome shotgun (WGS) entry which is preliminary data.</text>
</comment>